<reference evidence="6 7" key="1">
    <citation type="submission" date="2016-07" db="EMBL/GenBank/DDBJ databases">
        <title>Pervasive Adenine N6-methylation of Active Genes in Fungi.</title>
        <authorList>
            <consortium name="DOE Joint Genome Institute"/>
            <person name="Mondo S.J."/>
            <person name="Dannebaum R.O."/>
            <person name="Kuo R.C."/>
            <person name="Labutti K."/>
            <person name="Haridas S."/>
            <person name="Kuo A."/>
            <person name="Salamov A."/>
            <person name="Ahrendt S.R."/>
            <person name="Lipzen A."/>
            <person name="Sullivan W."/>
            <person name="Andreopoulos W.B."/>
            <person name="Clum A."/>
            <person name="Lindquist E."/>
            <person name="Daum C."/>
            <person name="Ramamoorthy G.K."/>
            <person name="Gryganskyi A."/>
            <person name="Culley D."/>
            <person name="Magnuson J.K."/>
            <person name="James T.Y."/>
            <person name="O'Malley M.A."/>
            <person name="Stajich J.E."/>
            <person name="Spatafora J.W."/>
            <person name="Visel A."/>
            <person name="Grigoriev I.V."/>
        </authorList>
    </citation>
    <scope>NUCLEOTIDE SEQUENCE [LARGE SCALE GENOMIC DNA]</scope>
    <source>
        <strain evidence="6 7">62-1032</strain>
    </source>
</reference>
<evidence type="ECO:0000256" key="4">
    <source>
        <dbReference type="PROSITE-ProRule" id="PRU00449"/>
    </source>
</evidence>
<dbReference type="Proteomes" id="UP000193467">
    <property type="component" value="Unassembled WGS sequence"/>
</dbReference>
<keyword evidence="1" id="KW-0479">Metal-binding</keyword>
<dbReference type="SMART" id="SM00154">
    <property type="entry name" value="ZnF_AN1"/>
    <property type="match status" value="1"/>
</dbReference>
<dbReference type="PANTHER" id="PTHR14677">
    <property type="entry name" value="ARSENITE INDUCUBLE RNA ASSOCIATED PROTEIN AIP-1-RELATED"/>
    <property type="match status" value="1"/>
</dbReference>
<dbReference type="STRING" id="106004.A0A1Y2F6S5"/>
<keyword evidence="7" id="KW-1185">Reference proteome</keyword>
<dbReference type="PANTHER" id="PTHR14677:SF20">
    <property type="entry name" value="ZINC FINGER AN1-TYPE CONTAINING 2A-RELATED"/>
    <property type="match status" value="1"/>
</dbReference>
<dbReference type="InParanoid" id="A0A1Y2F6S5"/>
<dbReference type="Pfam" id="PF01428">
    <property type="entry name" value="zf-AN1"/>
    <property type="match status" value="1"/>
</dbReference>
<dbReference type="AlphaFoldDB" id="A0A1Y2F6S5"/>
<sequence>MSAPPPPREDLPVTLGSHCAYRSCNDLDFLPIRCTHCNLVFCRHHSSPPAHSCTKDPNNRIVTDGARFADKFNDLLPDPNRLVGERAATDKAREDKSEAARKVLEKNFGKEAVAKLGARSASGTAAGSAPKKAMVSPVIALMKLKQRAKPVDAKTKDVSMDDRLYLTVELLEGEDRVKKAEKELFLAKTTTAGRALDQFATVFGLTNSNNTSTDQSKLLILATVAEPPERIATSDKLSSAIANGGSVLLLRGSGLA</sequence>
<dbReference type="PROSITE" id="PS51039">
    <property type="entry name" value="ZF_AN1"/>
    <property type="match status" value="1"/>
</dbReference>
<protein>
    <recommendedName>
        <fullName evidence="5">AN1-type domain-containing protein</fullName>
    </recommendedName>
</protein>
<feature type="domain" description="AN1-type" evidence="5">
    <location>
        <begin position="13"/>
        <end position="61"/>
    </location>
</feature>
<comment type="caution">
    <text evidence="6">The sequence shown here is derived from an EMBL/GenBank/DDBJ whole genome shotgun (WGS) entry which is preliminary data.</text>
</comment>
<accession>A0A1Y2F6S5</accession>
<dbReference type="OrthoDB" id="431929at2759"/>
<evidence type="ECO:0000259" key="5">
    <source>
        <dbReference type="PROSITE" id="PS51039"/>
    </source>
</evidence>
<dbReference type="InterPro" id="IPR035896">
    <property type="entry name" value="AN1-like_Znf"/>
</dbReference>
<keyword evidence="2 4" id="KW-0863">Zinc-finger</keyword>
<dbReference type="Gene3D" id="4.10.1110.10">
    <property type="entry name" value="AN1-like Zinc finger"/>
    <property type="match status" value="1"/>
</dbReference>
<evidence type="ECO:0000313" key="6">
    <source>
        <dbReference type="EMBL" id="ORY79367.1"/>
    </source>
</evidence>
<dbReference type="SUPFAM" id="SSF118310">
    <property type="entry name" value="AN1-like Zinc finger"/>
    <property type="match status" value="1"/>
</dbReference>
<gene>
    <name evidence="6" type="ORF">BCR35DRAFT_304801</name>
</gene>
<proteinExistence type="predicted"/>
<evidence type="ECO:0000313" key="7">
    <source>
        <dbReference type="Proteomes" id="UP000193467"/>
    </source>
</evidence>
<dbReference type="InterPro" id="IPR000058">
    <property type="entry name" value="Znf_AN1"/>
</dbReference>
<dbReference type="Pfam" id="PF25327">
    <property type="entry name" value="UBL_ZFAND1"/>
    <property type="match status" value="1"/>
</dbReference>
<dbReference type="GO" id="GO:0005737">
    <property type="term" value="C:cytoplasm"/>
    <property type="evidence" value="ECO:0007669"/>
    <property type="project" value="TreeGrafter"/>
</dbReference>
<organism evidence="6 7">
    <name type="scientific">Leucosporidium creatinivorum</name>
    <dbReference type="NCBI Taxonomy" id="106004"/>
    <lineage>
        <taxon>Eukaryota</taxon>
        <taxon>Fungi</taxon>
        <taxon>Dikarya</taxon>
        <taxon>Basidiomycota</taxon>
        <taxon>Pucciniomycotina</taxon>
        <taxon>Microbotryomycetes</taxon>
        <taxon>Leucosporidiales</taxon>
        <taxon>Leucosporidium</taxon>
    </lineage>
</organism>
<dbReference type="GO" id="GO:0008270">
    <property type="term" value="F:zinc ion binding"/>
    <property type="evidence" value="ECO:0007669"/>
    <property type="project" value="UniProtKB-KW"/>
</dbReference>
<evidence type="ECO:0000256" key="2">
    <source>
        <dbReference type="ARBA" id="ARBA00022771"/>
    </source>
</evidence>
<dbReference type="InterPro" id="IPR057358">
    <property type="entry name" value="UBL_ZFAND1-like"/>
</dbReference>
<dbReference type="EMBL" id="MCGR01000027">
    <property type="protein sequence ID" value="ORY79367.1"/>
    <property type="molecule type" value="Genomic_DNA"/>
</dbReference>
<name>A0A1Y2F6S5_9BASI</name>
<evidence type="ECO:0000256" key="1">
    <source>
        <dbReference type="ARBA" id="ARBA00022723"/>
    </source>
</evidence>
<keyword evidence="3" id="KW-0862">Zinc</keyword>
<evidence type="ECO:0000256" key="3">
    <source>
        <dbReference type="ARBA" id="ARBA00022833"/>
    </source>
</evidence>